<protein>
    <recommendedName>
        <fullName evidence="3">Lipoprotein</fullName>
    </recommendedName>
</protein>
<dbReference type="PROSITE" id="PS51257">
    <property type="entry name" value="PROKAR_LIPOPROTEIN"/>
    <property type="match status" value="1"/>
</dbReference>
<organism evidence="1 2">
    <name type="scientific">Gordonia crocea</name>
    <dbReference type="NCBI Taxonomy" id="589162"/>
    <lineage>
        <taxon>Bacteria</taxon>
        <taxon>Bacillati</taxon>
        <taxon>Actinomycetota</taxon>
        <taxon>Actinomycetes</taxon>
        <taxon>Mycobacteriales</taxon>
        <taxon>Gordoniaceae</taxon>
        <taxon>Gordonia</taxon>
    </lineage>
</organism>
<dbReference type="AlphaFoldDB" id="A0A7I9UZE0"/>
<comment type="caution">
    <text evidence="1">The sequence shown here is derived from an EMBL/GenBank/DDBJ whole genome shotgun (WGS) entry which is preliminary data.</text>
</comment>
<proteinExistence type="predicted"/>
<reference evidence="2" key="1">
    <citation type="submission" date="2019-06" db="EMBL/GenBank/DDBJ databases">
        <title>Gordonia isolated from sludge of a wastewater treatment plant.</title>
        <authorList>
            <person name="Tamura T."/>
            <person name="Aoyama K."/>
            <person name="Kang Y."/>
            <person name="Saito S."/>
            <person name="Akiyama N."/>
            <person name="Yazawa K."/>
            <person name="Gonoi T."/>
            <person name="Mikami Y."/>
        </authorList>
    </citation>
    <scope>NUCLEOTIDE SEQUENCE [LARGE SCALE GENOMIC DNA]</scope>
    <source>
        <strain evidence="2">NBRC 107697</strain>
    </source>
</reference>
<evidence type="ECO:0000313" key="2">
    <source>
        <dbReference type="Proteomes" id="UP000444980"/>
    </source>
</evidence>
<dbReference type="EMBL" id="BJOU01000002">
    <property type="protein sequence ID" value="GED98485.1"/>
    <property type="molecule type" value="Genomic_DNA"/>
</dbReference>
<accession>A0A7I9UZE0</accession>
<keyword evidence="2" id="KW-1185">Reference proteome</keyword>
<dbReference type="Proteomes" id="UP000444980">
    <property type="component" value="Unassembled WGS sequence"/>
</dbReference>
<sequence>MRARAAVVLAASTACARPAPDSVDLVVNTAGLRTEVAPGSMQNWAADVSRGDVATVVAKCWTVAPGYIRDRYFRDPTALAAIFAHRPTPAQAGVIWGDHTGPHGYVPWTEGRSDYPCPRVVLGAGERLYTDEYAGHLARRFILRSQGAPVNPGDTAAAYPMVCAFRPGPVTNVERADADRISVTREDLPHGDARWRARAGEVTVMLAIAPTDVCVQSAS</sequence>
<gene>
    <name evidence="1" type="ORF">nbrc107697_25240</name>
</gene>
<dbReference type="OrthoDB" id="4549851at2"/>
<dbReference type="RefSeq" id="WP_161927901.1">
    <property type="nucleotide sequence ID" value="NZ_BJOU01000002.1"/>
</dbReference>
<name>A0A7I9UZE0_9ACTN</name>
<evidence type="ECO:0000313" key="1">
    <source>
        <dbReference type="EMBL" id="GED98485.1"/>
    </source>
</evidence>
<evidence type="ECO:0008006" key="3">
    <source>
        <dbReference type="Google" id="ProtNLM"/>
    </source>
</evidence>